<accession>L1L245</accession>
<dbReference type="Proteomes" id="UP000010411">
    <property type="component" value="Unassembled WGS sequence"/>
</dbReference>
<reference evidence="2 3" key="1">
    <citation type="submission" date="2012-11" db="EMBL/GenBank/DDBJ databases">
        <authorList>
            <person name="Huguet-Tapia J.C."/>
            <person name="Durkin A.S."/>
            <person name="Pettis G.S."/>
            <person name="Badger J.H."/>
        </authorList>
    </citation>
    <scope>NUCLEOTIDE SEQUENCE [LARGE SCALE GENOMIC DNA]</scope>
    <source>
        <strain evidence="2 3">91-03</strain>
    </source>
</reference>
<gene>
    <name evidence="2" type="ORF">STRIP9103_05934</name>
</gene>
<sequence>MPTPAPSVNSPLPEIEIDSSVHTNLDYVLSIMAWLVTAAGVAGLLFIGIRMAIAVRNGDREEHVREFLMVMSACVLGATAGPVVEFVLYGPNG</sequence>
<name>L1L245_9ACTN</name>
<evidence type="ECO:0000313" key="2">
    <source>
        <dbReference type="EMBL" id="EKX66688.1"/>
    </source>
</evidence>
<comment type="caution">
    <text evidence="2">The sequence shown here is derived from an EMBL/GenBank/DDBJ whole genome shotgun (WGS) entry which is preliminary data.</text>
</comment>
<dbReference type="EMBL" id="AEJC01000199">
    <property type="protein sequence ID" value="EKX66688.1"/>
    <property type="molecule type" value="Genomic_DNA"/>
</dbReference>
<evidence type="ECO:0008006" key="4">
    <source>
        <dbReference type="Google" id="ProtNLM"/>
    </source>
</evidence>
<feature type="transmembrane region" description="Helical" evidence="1">
    <location>
        <begin position="31"/>
        <end position="55"/>
    </location>
</feature>
<protein>
    <recommendedName>
        <fullName evidence="4">Integral membrane family protein</fullName>
    </recommendedName>
</protein>
<dbReference type="PATRIC" id="fig|698759.3.peg.2729"/>
<keyword evidence="1" id="KW-1133">Transmembrane helix</keyword>
<evidence type="ECO:0000313" key="3">
    <source>
        <dbReference type="Proteomes" id="UP000010411"/>
    </source>
</evidence>
<keyword evidence="1" id="KW-0472">Membrane</keyword>
<keyword evidence="3" id="KW-1185">Reference proteome</keyword>
<evidence type="ECO:0000256" key="1">
    <source>
        <dbReference type="SAM" id="Phobius"/>
    </source>
</evidence>
<feature type="transmembrane region" description="Helical" evidence="1">
    <location>
        <begin position="67"/>
        <end position="89"/>
    </location>
</feature>
<proteinExistence type="predicted"/>
<keyword evidence="1" id="KW-0812">Transmembrane</keyword>
<organism evidence="2 3">
    <name type="scientific">Streptomyces ipomoeae 91-03</name>
    <dbReference type="NCBI Taxonomy" id="698759"/>
    <lineage>
        <taxon>Bacteria</taxon>
        <taxon>Bacillati</taxon>
        <taxon>Actinomycetota</taxon>
        <taxon>Actinomycetes</taxon>
        <taxon>Kitasatosporales</taxon>
        <taxon>Streptomycetaceae</taxon>
        <taxon>Streptomyces</taxon>
    </lineage>
</organism>
<dbReference type="RefSeq" id="WP_009309778.1">
    <property type="nucleotide sequence ID" value="NZ_AEJC01000199.1"/>
</dbReference>
<dbReference type="AlphaFoldDB" id="L1L245"/>